<evidence type="ECO:0000313" key="2">
    <source>
        <dbReference type="EMBL" id="TCB94434.1"/>
    </source>
</evidence>
<dbReference type="RefSeq" id="WP_131306424.1">
    <property type="nucleotide sequence ID" value="NZ_SJJR01000016.1"/>
</dbReference>
<dbReference type="EMBL" id="SJJR01000016">
    <property type="protein sequence ID" value="TCB94434.1"/>
    <property type="molecule type" value="Genomic_DNA"/>
</dbReference>
<reference evidence="2 3" key="1">
    <citation type="submission" date="2019-02" db="EMBL/GenBank/DDBJ databases">
        <title>Jishengella sp. nov., isolated from a root of Zingiber montanum.</title>
        <authorList>
            <person name="Kuncharoen N."/>
            <person name="Kudo T."/>
            <person name="Masahiro Y."/>
            <person name="Ohkuma M."/>
            <person name="Tanasupawat S."/>
        </authorList>
    </citation>
    <scope>NUCLEOTIDE SEQUENCE [LARGE SCALE GENOMIC DNA]</scope>
    <source>
        <strain evidence="2 3">PLAI 1-1</strain>
    </source>
</reference>
<evidence type="ECO:0000313" key="3">
    <source>
        <dbReference type="Proteomes" id="UP000292274"/>
    </source>
</evidence>
<dbReference type="Proteomes" id="UP000292274">
    <property type="component" value="Unassembled WGS sequence"/>
</dbReference>
<organism evidence="2 3">
    <name type="scientific">Micromonospora zingiberis</name>
    <dbReference type="NCBI Taxonomy" id="2053011"/>
    <lineage>
        <taxon>Bacteria</taxon>
        <taxon>Bacillati</taxon>
        <taxon>Actinomycetota</taxon>
        <taxon>Actinomycetes</taxon>
        <taxon>Micromonosporales</taxon>
        <taxon>Micromonosporaceae</taxon>
        <taxon>Micromonospora</taxon>
    </lineage>
</organism>
<dbReference type="OrthoDB" id="3337020at2"/>
<comment type="caution">
    <text evidence="2">The sequence shown here is derived from an EMBL/GenBank/DDBJ whole genome shotgun (WGS) entry which is preliminary data.</text>
</comment>
<dbReference type="AlphaFoldDB" id="A0A4R0GBG1"/>
<feature type="region of interest" description="Disordered" evidence="1">
    <location>
        <begin position="1"/>
        <end position="25"/>
    </location>
</feature>
<name>A0A4R0GBG1_9ACTN</name>
<keyword evidence="3" id="KW-1185">Reference proteome</keyword>
<accession>A0A4R0GBG1</accession>
<gene>
    <name evidence="2" type="ORF">E0H26_21145</name>
</gene>
<evidence type="ECO:0000256" key="1">
    <source>
        <dbReference type="SAM" id="MobiDB-lite"/>
    </source>
</evidence>
<sequence length="338" mass="35769">MTGDGAPRRVGKNTVKGDRSFGSADGSLIIYGDGNVVGSLPDVDDDDESPVEEEPASSPRSLVWILIAGAVGAIIALCNIMPDLPEPKSSFPSENGARPTGSNDAAVLAAALAGLHSCAKALVLQPQNCPQHVKDWGAGDATTVTWRIHGVPGDGAVIHYNGEEGRFHVLGTAVMTASYETASGPNLKLRVIQFWARVEWAAGEAKLAELRHYDDTPRPAVEKSNPQIPHDLALSLVKAAFAKCVKTRKPQLPPECPETYSGAGSGRVSWKLNGDPSINAKPRFEPSTGLIRVDGNYSMTASYSRLFFGATSEPASGRYDAILSVDDGKARVLRINAA</sequence>
<proteinExistence type="predicted"/>
<protein>
    <submittedName>
        <fullName evidence="2">Uncharacterized protein</fullName>
    </submittedName>
</protein>